<dbReference type="RefSeq" id="WP_016192565.1">
    <property type="nucleotide sequence ID" value="NZ_CP013970.1"/>
</dbReference>
<evidence type="ECO:0000313" key="2">
    <source>
        <dbReference type="EMBL" id="KKF34560.1"/>
    </source>
</evidence>
<dbReference type="EMBL" id="JXNU01000003">
    <property type="protein sequence ID" value="KKF34560.1"/>
    <property type="molecule type" value="Genomic_DNA"/>
</dbReference>
<dbReference type="Proteomes" id="UP000264980">
    <property type="component" value="Chromosome"/>
</dbReference>
<dbReference type="AlphaFoldDB" id="A0A0M2K5A4"/>
<evidence type="ECO:0000313" key="1">
    <source>
        <dbReference type="EMBL" id="AXF75784.1"/>
    </source>
</evidence>
<keyword evidence="3" id="KW-1185">Reference proteome</keyword>
<evidence type="ECO:0000313" key="3">
    <source>
        <dbReference type="Proteomes" id="UP000033924"/>
    </source>
</evidence>
<name>A0A0M2K5A4_9GAMM</name>
<dbReference type="PATRIC" id="fig|65700.7.peg.573"/>
<dbReference type="EMBL" id="CP013970">
    <property type="protein sequence ID" value="AXF75784.1"/>
    <property type="molecule type" value="Genomic_DNA"/>
</dbReference>
<reference evidence="1 4" key="2">
    <citation type="submission" date="2016-01" db="EMBL/GenBank/DDBJ databases">
        <authorList>
            <person name="Oliw E.H."/>
        </authorList>
    </citation>
    <scope>NUCLEOTIDE SEQUENCE [LARGE SCALE GENOMIC DNA]</scope>
    <source>
        <strain evidence="1 4">MDcuke</strain>
    </source>
</reference>
<proteinExistence type="predicted"/>
<sequence length="81" mass="9275">MAETLGVQSVRFWREVELDILKADYPRMGMLVTARLPGRNAMSVKIMARRLGMKKSRSSEADFRPGSDEDGVFWKRICILV</sequence>
<gene>
    <name evidence="1" type="ORF">AV903_06225</name>
    <name evidence="2" type="ORF">SY86_02340</name>
</gene>
<dbReference type="Proteomes" id="UP000033924">
    <property type="component" value="Unassembled WGS sequence"/>
</dbReference>
<reference evidence="2 3" key="1">
    <citation type="submission" date="2015-01" db="EMBL/GenBank/DDBJ databases">
        <title>Erwinia tracheiphila.</title>
        <authorList>
            <person name="Shapiro L.R."/>
        </authorList>
    </citation>
    <scope>NUCLEOTIDE SEQUENCE [LARGE SCALE GENOMIC DNA]</scope>
    <source>
        <strain evidence="2 3">BuffGH</strain>
    </source>
</reference>
<protein>
    <submittedName>
        <fullName evidence="2">Uncharacterized protein</fullName>
    </submittedName>
</protein>
<evidence type="ECO:0000313" key="4">
    <source>
        <dbReference type="Proteomes" id="UP000264980"/>
    </source>
</evidence>
<accession>A0A0M2K5A4</accession>
<organism evidence="2 3">
    <name type="scientific">Erwinia tracheiphila</name>
    <dbReference type="NCBI Taxonomy" id="65700"/>
    <lineage>
        <taxon>Bacteria</taxon>
        <taxon>Pseudomonadati</taxon>
        <taxon>Pseudomonadota</taxon>
        <taxon>Gammaproteobacteria</taxon>
        <taxon>Enterobacterales</taxon>
        <taxon>Erwiniaceae</taxon>
        <taxon>Erwinia</taxon>
    </lineage>
</organism>